<reference evidence="4" key="1">
    <citation type="submission" date="2016-10" db="EMBL/GenBank/DDBJ databases">
        <authorList>
            <person name="Varghese N."/>
            <person name="Submissions S."/>
        </authorList>
    </citation>
    <scope>NUCLEOTIDE SEQUENCE [LARGE SCALE GENOMIC DNA]</scope>
    <source>
        <strain evidence="4">DSM 18579</strain>
    </source>
</reference>
<dbReference type="InterPro" id="IPR043797">
    <property type="entry name" value="MupG_N"/>
</dbReference>
<dbReference type="InterPro" id="IPR029000">
    <property type="entry name" value="Cyclophilin-like_dom_sf"/>
</dbReference>
<dbReference type="Proteomes" id="UP000242642">
    <property type="component" value="Unassembled WGS sequence"/>
</dbReference>
<keyword evidence="4" id="KW-1185">Reference proteome</keyword>
<feature type="domain" description="6-phospho-N-acetylmuramidase N-terminal" evidence="2">
    <location>
        <begin position="4"/>
        <end position="238"/>
    </location>
</feature>
<dbReference type="SUPFAM" id="SSF50891">
    <property type="entry name" value="Cyclophilin-like"/>
    <property type="match status" value="1"/>
</dbReference>
<dbReference type="InterPro" id="IPR013785">
    <property type="entry name" value="Aldolase_TIM"/>
</dbReference>
<dbReference type="PANTHER" id="PTHR38435">
    <property type="match status" value="1"/>
</dbReference>
<proteinExistence type="predicted"/>
<dbReference type="Pfam" id="PF05913">
    <property type="entry name" value="MupG_C"/>
    <property type="match status" value="1"/>
</dbReference>
<dbReference type="InterPro" id="IPR017853">
    <property type="entry name" value="GH"/>
</dbReference>
<evidence type="ECO:0000259" key="2">
    <source>
        <dbReference type="Pfam" id="PF19200"/>
    </source>
</evidence>
<dbReference type="InterPro" id="IPR008589">
    <property type="entry name" value="MupG"/>
</dbReference>
<dbReference type="Pfam" id="PF19200">
    <property type="entry name" value="MupG_N"/>
    <property type="match status" value="1"/>
</dbReference>
<evidence type="ECO:0008006" key="5">
    <source>
        <dbReference type="Google" id="ProtNLM"/>
    </source>
</evidence>
<protein>
    <recommendedName>
        <fullName evidence="5">Outer surface protein</fullName>
    </recommendedName>
</protein>
<dbReference type="Gene3D" id="3.20.20.70">
    <property type="entry name" value="Aldolase class I"/>
    <property type="match status" value="1"/>
</dbReference>
<evidence type="ECO:0000313" key="3">
    <source>
        <dbReference type="EMBL" id="SES65123.1"/>
    </source>
</evidence>
<accession>A0A1H9Y8H1</accession>
<dbReference type="Gene3D" id="2.40.100.10">
    <property type="entry name" value="Cyclophilin-like"/>
    <property type="match status" value="1"/>
</dbReference>
<evidence type="ECO:0000313" key="4">
    <source>
        <dbReference type="Proteomes" id="UP000242642"/>
    </source>
</evidence>
<gene>
    <name evidence="3" type="ORF">SAMN02583745_00116</name>
</gene>
<evidence type="ECO:0000259" key="1">
    <source>
        <dbReference type="Pfam" id="PF05913"/>
    </source>
</evidence>
<dbReference type="STRING" id="1123402.SAMN02583745_00116"/>
<dbReference type="RefSeq" id="WP_093316631.1">
    <property type="nucleotide sequence ID" value="NZ_FOHV01000001.1"/>
</dbReference>
<feature type="domain" description="6-phospho-N-acetylmuramidase C-terminal" evidence="1">
    <location>
        <begin position="247"/>
        <end position="360"/>
    </location>
</feature>
<name>A0A1H9Y8H1_9GAMM</name>
<dbReference type="AlphaFoldDB" id="A0A1H9Y8H1"/>
<dbReference type="SUPFAM" id="SSF51445">
    <property type="entry name" value="(Trans)glycosidases"/>
    <property type="match status" value="1"/>
</dbReference>
<dbReference type="PANTHER" id="PTHR38435:SF1">
    <property type="entry name" value="DUF871 DOMAIN-CONTAINING PROTEIN"/>
    <property type="match status" value="1"/>
</dbReference>
<dbReference type="OrthoDB" id="5809921at2"/>
<dbReference type="InterPro" id="IPR043894">
    <property type="entry name" value="MupG_C"/>
</dbReference>
<sequence length="368" mass="42407">MHKFGISIYPEHSTPEKDMAYISLAHKYGFKRIFTCLLSVAGDKEKVINEFKTIIAHANKLGMEVMLDISPRVFGQLGISYSDLSFFHDMGAYGIRLDVGFTGQEEATMTFNPYDLKIEINMSQDVHYLNNILDYRPNKSNLLGSHNFYPHRYAGLSFDYFVKCTERFKNAGIRTAAFVSSNEATFGPWPIMEGQSTLEMHRDLPLTTQVKHLLYSELLNDILIGNAYASEEELKAMGELLTEQKFTLDAYLYDSITPLEKIIVCDEQHFYRGDVSDYFIRSTQSRVKYKDEIFKPTYTPQIRKGDILIENEGYGQYKGELQIALKDMVNQGKTNVVGRIKEDEIFLIDYMKPWSKFQFNIIGQINHP</sequence>
<dbReference type="EMBL" id="FOHV01000001">
    <property type="protein sequence ID" value="SES65123.1"/>
    <property type="molecule type" value="Genomic_DNA"/>
</dbReference>
<organism evidence="3 4">
    <name type="scientific">Thorsellia anophelis DSM 18579</name>
    <dbReference type="NCBI Taxonomy" id="1123402"/>
    <lineage>
        <taxon>Bacteria</taxon>
        <taxon>Pseudomonadati</taxon>
        <taxon>Pseudomonadota</taxon>
        <taxon>Gammaproteobacteria</taxon>
        <taxon>Enterobacterales</taxon>
        <taxon>Thorselliaceae</taxon>
        <taxon>Thorsellia</taxon>
    </lineage>
</organism>